<dbReference type="InterPro" id="IPR039136">
    <property type="entry name" value="NUFIP1-like"/>
</dbReference>
<keyword evidence="3 4" id="KW-0862">Zinc</keyword>
<evidence type="ECO:0000256" key="3">
    <source>
        <dbReference type="ARBA" id="ARBA00022833"/>
    </source>
</evidence>
<proteinExistence type="predicted"/>
<evidence type="ECO:0000259" key="5">
    <source>
        <dbReference type="PROSITE" id="PS50103"/>
    </source>
</evidence>
<dbReference type="AlphaFoldDB" id="A0A4P6XL38"/>
<dbReference type="SMART" id="SM00356">
    <property type="entry name" value="ZnF_C3H1"/>
    <property type="match status" value="1"/>
</dbReference>
<protein>
    <submittedName>
        <fullName evidence="6">Zinc finger C-x8-C-x5-C-x3-H type and similar</fullName>
    </submittedName>
</protein>
<evidence type="ECO:0000256" key="4">
    <source>
        <dbReference type="PROSITE-ProRule" id="PRU00723"/>
    </source>
</evidence>
<evidence type="ECO:0000256" key="2">
    <source>
        <dbReference type="ARBA" id="ARBA00022771"/>
    </source>
</evidence>
<feature type="domain" description="C3H1-type" evidence="5">
    <location>
        <begin position="251"/>
        <end position="279"/>
    </location>
</feature>
<dbReference type="Gene3D" id="2.30.30.1190">
    <property type="match status" value="1"/>
</dbReference>
<feature type="zinc finger region" description="C3H1-type" evidence="4">
    <location>
        <begin position="251"/>
        <end position="279"/>
    </location>
</feature>
<dbReference type="Proteomes" id="UP000292447">
    <property type="component" value="Chromosome I"/>
</dbReference>
<dbReference type="PANTHER" id="PTHR13309">
    <property type="entry name" value="NUCLEAR FRAGILE X MENTAL RETARDATION PROTEIN INTERACTING PROTEIN 1"/>
    <property type="match status" value="1"/>
</dbReference>
<dbReference type="PROSITE" id="PS50103">
    <property type="entry name" value="ZF_C3H1"/>
    <property type="match status" value="1"/>
</dbReference>
<sequence>MQDKQTIYRNLTLYMQSVACIALATRQCACSSVTAARPRPASYSSLVIVIYKALKNRTGIEPSMNHENARLGNKRTLSLSGLGLGSGPAKKYLFGPDLSALPTHLPCASTPFASKALSAAFSPEARSEKTVLGLESEKEQKIDTGLKNEENSGISTVALNLPGPAFDTTETAPKSLKVEPEIEQKTSKSEKEPVFIEGTNITLQTEEDIAKWIAERKKRWPTRKNVEAKLLEQKSIPPKQEQNVLKHEQATPKQNICKFYAKTKRCKFGNKCRNVHELGTSNNGTQADSATRKTINGVQVNIPQRYKKEVSGAGSLFTKLVQRDLYEHENNVIIDFIQYLESKGLISDEVKS</sequence>
<reference evidence="7" key="1">
    <citation type="submission" date="2019-03" db="EMBL/GenBank/DDBJ databases">
        <title>Snf2 controls pulcherriminic acid biosynthesis and connects pigmentation and antifungal activity of the yeast Metschnikowia pulcherrima.</title>
        <authorList>
            <person name="Gore-Lloyd D."/>
            <person name="Sumann I."/>
            <person name="Brachmann A.O."/>
            <person name="Schneeberger K."/>
            <person name="Ortiz-Merino R.A."/>
            <person name="Moreno-Beltran M."/>
            <person name="Schlaefli M."/>
            <person name="Kirner P."/>
            <person name="Santos Kron A."/>
            <person name="Wolfe K.H."/>
            <person name="Piel J."/>
            <person name="Ahrens C.H."/>
            <person name="Henk D."/>
            <person name="Freimoser F.M."/>
        </authorList>
    </citation>
    <scope>NUCLEOTIDE SEQUENCE [LARGE SCALE GENOMIC DNA]</scope>
    <source>
        <strain evidence="7">APC 1.2</strain>
    </source>
</reference>
<name>A0A4P6XL38_9ASCO</name>
<dbReference type="SUPFAM" id="SSF90229">
    <property type="entry name" value="CCCH zinc finger"/>
    <property type="match status" value="1"/>
</dbReference>
<keyword evidence="1 4" id="KW-0479">Metal-binding</keyword>
<keyword evidence="7" id="KW-1185">Reference proteome</keyword>
<organism evidence="6 7">
    <name type="scientific">Metschnikowia aff. pulcherrima</name>
    <dbReference type="NCBI Taxonomy" id="2163413"/>
    <lineage>
        <taxon>Eukaryota</taxon>
        <taxon>Fungi</taxon>
        <taxon>Dikarya</taxon>
        <taxon>Ascomycota</taxon>
        <taxon>Saccharomycotina</taxon>
        <taxon>Pichiomycetes</taxon>
        <taxon>Metschnikowiaceae</taxon>
        <taxon>Metschnikowia</taxon>
    </lineage>
</organism>
<dbReference type="Pfam" id="PF00642">
    <property type="entry name" value="zf-CCCH"/>
    <property type="match status" value="1"/>
</dbReference>
<dbReference type="EMBL" id="CP034456">
    <property type="protein sequence ID" value="QBM86411.1"/>
    <property type="molecule type" value="Genomic_DNA"/>
</dbReference>
<dbReference type="GO" id="GO:0008270">
    <property type="term" value="F:zinc ion binding"/>
    <property type="evidence" value="ECO:0007669"/>
    <property type="project" value="UniProtKB-KW"/>
</dbReference>
<dbReference type="InterPro" id="IPR000571">
    <property type="entry name" value="Znf_CCCH"/>
</dbReference>
<accession>A0A4P6XL38</accession>
<evidence type="ECO:0000313" key="7">
    <source>
        <dbReference type="Proteomes" id="UP000292447"/>
    </source>
</evidence>
<evidence type="ECO:0000256" key="1">
    <source>
        <dbReference type="ARBA" id="ARBA00022723"/>
    </source>
</evidence>
<dbReference type="GO" id="GO:0003723">
    <property type="term" value="F:RNA binding"/>
    <property type="evidence" value="ECO:0007669"/>
    <property type="project" value="InterPro"/>
</dbReference>
<evidence type="ECO:0000313" key="6">
    <source>
        <dbReference type="EMBL" id="QBM86411.1"/>
    </source>
</evidence>
<dbReference type="STRING" id="2163413.A0A4P6XL38"/>
<gene>
    <name evidence="6" type="primary">MPUL0A10500</name>
    <name evidence="6" type="ORF">METSCH_A10500</name>
</gene>
<dbReference type="GO" id="GO:0005634">
    <property type="term" value="C:nucleus"/>
    <property type="evidence" value="ECO:0007669"/>
    <property type="project" value="TreeGrafter"/>
</dbReference>
<keyword evidence="2 4" id="KW-0863">Zinc-finger</keyword>
<dbReference type="InterPro" id="IPR036855">
    <property type="entry name" value="Znf_CCCH_sf"/>
</dbReference>
<dbReference type="Pfam" id="PF10453">
    <property type="entry name" value="NUFIP1"/>
    <property type="match status" value="1"/>
</dbReference>
<dbReference type="GO" id="GO:0000492">
    <property type="term" value="P:box C/D snoRNP assembly"/>
    <property type="evidence" value="ECO:0007669"/>
    <property type="project" value="TreeGrafter"/>
</dbReference>
<dbReference type="InterPro" id="IPR019496">
    <property type="entry name" value="NUFIP1_cons_dom"/>
</dbReference>
<dbReference type="PANTHER" id="PTHR13309:SF0">
    <property type="entry name" value="FMR1-INTERACTING PROTEIN NUFIP1"/>
    <property type="match status" value="1"/>
</dbReference>